<dbReference type="InterPro" id="IPR036116">
    <property type="entry name" value="FN3_sf"/>
</dbReference>
<evidence type="ECO:0000256" key="5">
    <source>
        <dbReference type="ARBA" id="ARBA00022825"/>
    </source>
</evidence>
<dbReference type="SMART" id="SM00060">
    <property type="entry name" value="FN3"/>
    <property type="match status" value="1"/>
</dbReference>
<dbReference type="EMBL" id="JBHLTC010000008">
    <property type="protein sequence ID" value="MFC0623858.1"/>
    <property type="molecule type" value="Genomic_DNA"/>
</dbReference>
<dbReference type="InterPro" id="IPR050131">
    <property type="entry name" value="Peptidase_S8_subtilisin-like"/>
</dbReference>
<evidence type="ECO:0000256" key="6">
    <source>
        <dbReference type="ARBA" id="ARBA00023295"/>
    </source>
</evidence>
<feature type="chain" id="PRO_5045258311" evidence="10">
    <location>
        <begin position="20"/>
        <end position="927"/>
    </location>
</feature>
<dbReference type="Gene3D" id="3.40.50.200">
    <property type="entry name" value="Peptidase S8/S53 domain"/>
    <property type="match status" value="1"/>
</dbReference>
<dbReference type="InterPro" id="IPR054399">
    <property type="entry name" value="Fervidolysin-like_N_prodom"/>
</dbReference>
<dbReference type="PROSITE" id="PS00136">
    <property type="entry name" value="SUBTILASE_ASP"/>
    <property type="match status" value="1"/>
</dbReference>
<dbReference type="InterPro" id="IPR003961">
    <property type="entry name" value="FN3_dom"/>
</dbReference>
<evidence type="ECO:0000313" key="13">
    <source>
        <dbReference type="Proteomes" id="UP001589890"/>
    </source>
</evidence>
<comment type="caution">
    <text evidence="12">The sequence shown here is derived from an EMBL/GenBank/DDBJ whole genome shotgun (WGS) entry which is preliminary data.</text>
</comment>
<dbReference type="SUPFAM" id="SSF89260">
    <property type="entry name" value="Collagen-binding domain"/>
    <property type="match status" value="1"/>
</dbReference>
<feature type="active site" description="Charge relay system" evidence="8">
    <location>
        <position position="181"/>
    </location>
</feature>
<dbReference type="RefSeq" id="WP_380044565.1">
    <property type="nucleotide sequence ID" value="NZ_JBHLTC010000008.1"/>
</dbReference>
<organism evidence="12 13">
    <name type="scientific">Kribbella deserti</name>
    <dbReference type="NCBI Taxonomy" id="1926257"/>
    <lineage>
        <taxon>Bacteria</taxon>
        <taxon>Bacillati</taxon>
        <taxon>Actinomycetota</taxon>
        <taxon>Actinomycetes</taxon>
        <taxon>Propionibacteriales</taxon>
        <taxon>Kribbellaceae</taxon>
        <taxon>Kribbella</taxon>
    </lineage>
</organism>
<keyword evidence="7" id="KW-0624">Polysaccharide degradation</keyword>
<dbReference type="InterPro" id="IPR023828">
    <property type="entry name" value="Peptidase_S8_Ser-AS"/>
</dbReference>
<sequence length="927" mass="96074">MPAALLAAVLVPPATPAVAAPPLPVPAQLPFAQPAPGQAFAPDTVLVKFRAGAEAREQTLRRNAARVTGNLPGGFVEVKVSGRAEAALATLRKDPSVDVAALDYIRQPTVAPDDPFYKGGSQTYLDLVRLPSAWSLNRDATKQIIAVLDSGVDSGHPELAGRLVPGYNSVDGGSTNDENGHGTFIAGVAAAKTNNALGVAGVVWNGRVMPVKVTFNPKGHSRDSDIIRGLDWAVAHGATIANLSFSGTAGNPALHAAIQRATSKGVLVVAAVGNSGSGQIEYPGAYPEVLGVGATDITGKLADFSTWGSWVDIAAPGTSIVSLSPRALFPSGYGISSGTSYSAPLVAGVAALLRTRYPSLTPAQLIGRLKSTARDAGPRGIDPYYGFGIVDAYAALGGTLGGDFGTASPDGNEVPDRATAVTAPGSTTGTIAIEGDTDWYRFDVDEAKSVRIQLDAPPLEGEQNLRAAFGVYGPDLKRINGVSAEFTGDDLTLTVPLEAGRNYIAVKNLSGAAVSRAYTLTLTDATGGPALLDEQEWVRDLGPADFAGGVALAAKPFVRFQREIDPASVGATTVRLIQNRSYASVPATVAYDETTRTATLTPANPLQDGTPYRLVVNGVRDTDGETFTEGYSTTFQTVNLAPPAVGGFDATGGYGTASVKWTVPTLGDLGQVIVRREVGTTPPASPATGTAVYNGTGSSVAVSGLTAGTTYTFRAWVKDRAGVLSTPVDTRLFGTKATIGVSPATLTYGGSTTISGKLVRADNGVGVAGASLTLYRKQKGATAWQTVTTQKTTSAGVVSYPHKPVWGQDYQWAYNGSTDLLGARSAIAAVGVRPVVTANVSKNTFALGGSVLVYGSVTPAHPGQPVYLQRWIGGKWNHVTAVKTTSSSTYMFTIKPTVRGTYAYRVAKPGDVDHLTTTSPMRTFKVT</sequence>
<dbReference type="InterPro" id="IPR023827">
    <property type="entry name" value="Peptidase_S8_Asp-AS"/>
</dbReference>
<dbReference type="InterPro" id="IPR013783">
    <property type="entry name" value="Ig-like_fold"/>
</dbReference>
<evidence type="ECO:0000256" key="8">
    <source>
        <dbReference type="PROSITE-ProRule" id="PRU01240"/>
    </source>
</evidence>
<accession>A0ABV6QH28</accession>
<evidence type="ECO:0000256" key="4">
    <source>
        <dbReference type="ARBA" id="ARBA00022801"/>
    </source>
</evidence>
<dbReference type="PROSITE" id="PS00137">
    <property type="entry name" value="SUBTILASE_HIS"/>
    <property type="match status" value="1"/>
</dbReference>
<proteinExistence type="inferred from homology"/>
<dbReference type="Gene3D" id="2.60.120.380">
    <property type="match status" value="1"/>
</dbReference>
<dbReference type="PANTHER" id="PTHR43806:SF11">
    <property type="entry name" value="CEREVISIN-RELATED"/>
    <property type="match status" value="1"/>
</dbReference>
<dbReference type="InterPro" id="IPR036852">
    <property type="entry name" value="Peptidase_S8/S53_dom_sf"/>
</dbReference>
<feature type="domain" description="Fibronectin type-III" evidence="11">
    <location>
        <begin position="641"/>
        <end position="738"/>
    </location>
</feature>
<feature type="active site" description="Charge relay system" evidence="8">
    <location>
        <position position="340"/>
    </location>
</feature>
<dbReference type="Gene3D" id="2.60.40.1220">
    <property type="match status" value="1"/>
</dbReference>
<dbReference type="SUPFAM" id="SSF49265">
    <property type="entry name" value="Fibronectin type III"/>
    <property type="match status" value="1"/>
</dbReference>
<protein>
    <submittedName>
        <fullName evidence="12">S8 family serine peptidase</fullName>
    </submittedName>
</protein>
<dbReference type="Pfam" id="PF00082">
    <property type="entry name" value="Peptidase_S8"/>
    <property type="match status" value="1"/>
</dbReference>
<dbReference type="InterPro" id="IPR000209">
    <property type="entry name" value="Peptidase_S8/S53_dom"/>
</dbReference>
<evidence type="ECO:0000256" key="1">
    <source>
        <dbReference type="ARBA" id="ARBA00011073"/>
    </source>
</evidence>
<name>A0ABV6QH28_9ACTN</name>
<evidence type="ECO:0000256" key="3">
    <source>
        <dbReference type="ARBA" id="ARBA00022729"/>
    </source>
</evidence>
<dbReference type="Gene3D" id="2.60.40.10">
    <property type="entry name" value="Immunoglobulins"/>
    <property type="match status" value="1"/>
</dbReference>
<dbReference type="PRINTS" id="PR00723">
    <property type="entry name" value="SUBTILISIN"/>
</dbReference>
<keyword evidence="2 8" id="KW-0645">Protease</keyword>
<dbReference type="Pfam" id="PF22148">
    <property type="entry name" value="Fervidolysin_NPro-like"/>
    <property type="match status" value="1"/>
</dbReference>
<keyword evidence="3 10" id="KW-0732">Signal</keyword>
<dbReference type="InterPro" id="IPR015500">
    <property type="entry name" value="Peptidase_S8_subtilisin-rel"/>
</dbReference>
<dbReference type="InterPro" id="IPR032812">
    <property type="entry name" value="SbsA_Ig"/>
</dbReference>
<feature type="signal peptide" evidence="10">
    <location>
        <begin position="1"/>
        <end position="19"/>
    </location>
</feature>
<keyword evidence="7" id="KW-0119">Carbohydrate metabolism</keyword>
<gene>
    <name evidence="12" type="ORF">ACFFGN_07285</name>
</gene>
<comment type="similarity">
    <text evidence="1 8 9">Belongs to the peptidase S8 family.</text>
</comment>
<keyword evidence="5 8" id="KW-0720">Serine protease</keyword>
<evidence type="ECO:0000259" key="11">
    <source>
        <dbReference type="PROSITE" id="PS50853"/>
    </source>
</evidence>
<dbReference type="PROSITE" id="PS51892">
    <property type="entry name" value="SUBTILASE"/>
    <property type="match status" value="1"/>
</dbReference>
<dbReference type="Proteomes" id="UP001589890">
    <property type="component" value="Unassembled WGS sequence"/>
</dbReference>
<keyword evidence="6" id="KW-0326">Glycosidase</keyword>
<dbReference type="InterPro" id="IPR014755">
    <property type="entry name" value="Cu-Rt/internalin_Ig-like"/>
</dbReference>
<keyword evidence="13" id="KW-1185">Reference proteome</keyword>
<dbReference type="PANTHER" id="PTHR43806">
    <property type="entry name" value="PEPTIDASE S8"/>
    <property type="match status" value="1"/>
</dbReference>
<feature type="active site" description="Charge relay system" evidence="8">
    <location>
        <position position="149"/>
    </location>
</feature>
<dbReference type="InterPro" id="IPR022398">
    <property type="entry name" value="Peptidase_S8_His-AS"/>
</dbReference>
<keyword evidence="4 8" id="KW-0378">Hydrolase</keyword>
<dbReference type="SUPFAM" id="SSF52743">
    <property type="entry name" value="Subtilisin-like"/>
    <property type="match status" value="1"/>
</dbReference>
<reference evidence="12 13" key="1">
    <citation type="submission" date="2024-09" db="EMBL/GenBank/DDBJ databases">
        <authorList>
            <person name="Sun Q."/>
            <person name="Mori K."/>
        </authorList>
    </citation>
    <scope>NUCLEOTIDE SEQUENCE [LARGE SCALE GENOMIC DNA]</scope>
    <source>
        <strain evidence="12 13">CGMCC 1.15906</strain>
    </source>
</reference>
<dbReference type="PROSITE" id="PS00138">
    <property type="entry name" value="SUBTILASE_SER"/>
    <property type="match status" value="1"/>
</dbReference>
<dbReference type="Pfam" id="PF13205">
    <property type="entry name" value="Big_5"/>
    <property type="match status" value="1"/>
</dbReference>
<evidence type="ECO:0000313" key="12">
    <source>
        <dbReference type="EMBL" id="MFC0623858.1"/>
    </source>
</evidence>
<evidence type="ECO:0000256" key="9">
    <source>
        <dbReference type="RuleBase" id="RU003355"/>
    </source>
</evidence>
<evidence type="ECO:0000256" key="10">
    <source>
        <dbReference type="SAM" id="SignalP"/>
    </source>
</evidence>
<dbReference type="PROSITE" id="PS50853">
    <property type="entry name" value="FN3"/>
    <property type="match status" value="1"/>
</dbReference>
<evidence type="ECO:0000256" key="7">
    <source>
        <dbReference type="ARBA" id="ARBA00023326"/>
    </source>
</evidence>
<evidence type="ECO:0000256" key="2">
    <source>
        <dbReference type="ARBA" id="ARBA00022670"/>
    </source>
</evidence>